<name>A0AA38TDF2_9ASTR</name>
<gene>
    <name evidence="1" type="ORF">OSB04_016031</name>
</gene>
<dbReference type="AlphaFoldDB" id="A0AA38TDF2"/>
<evidence type="ECO:0000313" key="2">
    <source>
        <dbReference type="Proteomes" id="UP001172457"/>
    </source>
</evidence>
<comment type="caution">
    <text evidence="1">The sequence shown here is derived from an EMBL/GenBank/DDBJ whole genome shotgun (WGS) entry which is preliminary data.</text>
</comment>
<protein>
    <submittedName>
        <fullName evidence="1">Uncharacterized protein</fullName>
    </submittedName>
</protein>
<evidence type="ECO:0000313" key="1">
    <source>
        <dbReference type="EMBL" id="KAJ9551986.1"/>
    </source>
</evidence>
<keyword evidence="2" id="KW-1185">Reference proteome</keyword>
<reference evidence="1" key="1">
    <citation type="submission" date="2023-03" db="EMBL/GenBank/DDBJ databases">
        <title>Chromosome-scale reference genome and RAD-based genetic map of yellow starthistle (Centaurea solstitialis) reveal putative structural variation and QTLs associated with invader traits.</title>
        <authorList>
            <person name="Reatini B."/>
            <person name="Cang F.A."/>
            <person name="Jiang Q."/>
            <person name="Mckibben M.T.W."/>
            <person name="Barker M.S."/>
            <person name="Rieseberg L.H."/>
            <person name="Dlugosch K.M."/>
        </authorList>
    </citation>
    <scope>NUCLEOTIDE SEQUENCE</scope>
    <source>
        <strain evidence="1">CAN-66</strain>
        <tissue evidence="1">Leaf</tissue>
    </source>
</reference>
<dbReference type="Proteomes" id="UP001172457">
    <property type="component" value="Chromosome 4"/>
</dbReference>
<proteinExistence type="predicted"/>
<dbReference type="EMBL" id="JARYMX010000004">
    <property type="protein sequence ID" value="KAJ9551986.1"/>
    <property type="molecule type" value="Genomic_DNA"/>
</dbReference>
<sequence length="180" mass="20847">MEYLPEEITAFSQDFGQDHHLLQVCMQEVAEYNRGIQNGTDFSRRYATRPFSNIILSEAIRSRGLHPWSEPVLTFWMPMAERQKNALDKHIKTLWAWTGDALGPHGRRPRGKASGPGLPLDEDSPETLCCFHLKETIWLFPSPTEEVTHDSVGEVIHISRFTLWVMKEYEIIKTCYKEVE</sequence>
<accession>A0AA38TDF2</accession>
<organism evidence="1 2">
    <name type="scientific">Centaurea solstitialis</name>
    <name type="common">yellow star-thistle</name>
    <dbReference type="NCBI Taxonomy" id="347529"/>
    <lineage>
        <taxon>Eukaryota</taxon>
        <taxon>Viridiplantae</taxon>
        <taxon>Streptophyta</taxon>
        <taxon>Embryophyta</taxon>
        <taxon>Tracheophyta</taxon>
        <taxon>Spermatophyta</taxon>
        <taxon>Magnoliopsida</taxon>
        <taxon>eudicotyledons</taxon>
        <taxon>Gunneridae</taxon>
        <taxon>Pentapetalae</taxon>
        <taxon>asterids</taxon>
        <taxon>campanulids</taxon>
        <taxon>Asterales</taxon>
        <taxon>Asteraceae</taxon>
        <taxon>Carduoideae</taxon>
        <taxon>Cardueae</taxon>
        <taxon>Centaureinae</taxon>
        <taxon>Centaurea</taxon>
    </lineage>
</organism>